<evidence type="ECO:0000256" key="5">
    <source>
        <dbReference type="ARBA" id="ARBA00022857"/>
    </source>
</evidence>
<keyword evidence="6 8" id="KW-0560">Oxidoreductase</keyword>
<dbReference type="Gene3D" id="3.40.109.10">
    <property type="entry name" value="NADH Oxidase"/>
    <property type="match status" value="1"/>
</dbReference>
<evidence type="ECO:0000256" key="6">
    <source>
        <dbReference type="ARBA" id="ARBA00023002"/>
    </source>
</evidence>
<keyword evidence="7 8" id="KW-0520">NAD</keyword>
<keyword evidence="4 8" id="KW-0288">FMN</keyword>
<name>A0ABQ6HI64_9GAMM</name>
<evidence type="ECO:0000256" key="3">
    <source>
        <dbReference type="ARBA" id="ARBA00022630"/>
    </source>
</evidence>
<dbReference type="Pfam" id="PF00881">
    <property type="entry name" value="Nitroreductase"/>
    <property type="match status" value="1"/>
</dbReference>
<keyword evidence="3 8" id="KW-0285">Flavoprotein</keyword>
<comment type="cofactor">
    <cofactor evidence="1 8">
        <name>FMN</name>
        <dbReference type="ChEBI" id="CHEBI:58210"/>
    </cofactor>
</comment>
<dbReference type="CDD" id="cd02135">
    <property type="entry name" value="YdjA-like"/>
    <property type="match status" value="1"/>
</dbReference>
<accession>A0ABQ6HI64</accession>
<feature type="domain" description="Nitroreductase" evidence="9">
    <location>
        <begin position="24"/>
        <end position="162"/>
    </location>
</feature>
<evidence type="ECO:0000256" key="1">
    <source>
        <dbReference type="ARBA" id="ARBA00001917"/>
    </source>
</evidence>
<proteinExistence type="inferred from homology"/>
<dbReference type="PANTHER" id="PTHR43821">
    <property type="entry name" value="NAD(P)H NITROREDUCTASE YDJA-RELATED"/>
    <property type="match status" value="1"/>
</dbReference>
<dbReference type="InterPro" id="IPR026021">
    <property type="entry name" value="YdjA-like"/>
</dbReference>
<dbReference type="RefSeq" id="WP_284299489.1">
    <property type="nucleotide sequence ID" value="NZ_BSSV01000006.1"/>
</dbReference>
<dbReference type="NCBIfam" id="NF008088">
    <property type="entry name" value="PRK10828.1"/>
    <property type="match status" value="1"/>
</dbReference>
<gene>
    <name evidence="10" type="primary">ydjA</name>
    <name evidence="10" type="ORF">tloyanaT_27000</name>
</gene>
<evidence type="ECO:0000256" key="7">
    <source>
        <dbReference type="ARBA" id="ARBA00023027"/>
    </source>
</evidence>
<keyword evidence="5 8" id="KW-0521">NADP</keyword>
<dbReference type="InterPro" id="IPR029479">
    <property type="entry name" value="Nitroreductase"/>
</dbReference>
<dbReference type="PANTHER" id="PTHR43821:SF1">
    <property type="entry name" value="NAD(P)H NITROREDUCTASE YDJA-RELATED"/>
    <property type="match status" value="1"/>
</dbReference>
<evidence type="ECO:0000313" key="11">
    <source>
        <dbReference type="Proteomes" id="UP001157134"/>
    </source>
</evidence>
<comment type="similarity">
    <text evidence="2 8">Belongs to the nitroreductase family.</text>
</comment>
<evidence type="ECO:0000256" key="2">
    <source>
        <dbReference type="ARBA" id="ARBA00007118"/>
    </source>
</evidence>
<sequence length="183" mass="20072">MESIELLLNRQSNPALAAPAPVGDDFTNIIKAGMRVPDHAGLIPWHFTVVQGEALATLANVFVDAVKAQGVTDEAKLQKTSKMPFRAPMIIVISTKYQQHEKVPYKEQLISAGCAAHAMQMAAYALGFGAMWRTGDLAFNEDVKRGLNISIEEDIAGFLYIGTPTKQLPTKPEKPFDDHVTFF</sequence>
<comment type="caution">
    <text evidence="10">The sequence shown here is derived from an EMBL/GenBank/DDBJ whole genome shotgun (WGS) entry which is preliminary data.</text>
</comment>
<evidence type="ECO:0000313" key="10">
    <source>
        <dbReference type="EMBL" id="GLX86447.1"/>
    </source>
</evidence>
<organism evidence="10 11">
    <name type="scientific">Thalassotalea loyana</name>
    <dbReference type="NCBI Taxonomy" id="280483"/>
    <lineage>
        <taxon>Bacteria</taxon>
        <taxon>Pseudomonadati</taxon>
        <taxon>Pseudomonadota</taxon>
        <taxon>Gammaproteobacteria</taxon>
        <taxon>Alteromonadales</taxon>
        <taxon>Colwelliaceae</taxon>
        <taxon>Thalassotalea</taxon>
    </lineage>
</organism>
<evidence type="ECO:0000259" key="9">
    <source>
        <dbReference type="Pfam" id="PF00881"/>
    </source>
</evidence>
<evidence type="ECO:0000256" key="4">
    <source>
        <dbReference type="ARBA" id="ARBA00022643"/>
    </source>
</evidence>
<dbReference type="Proteomes" id="UP001157134">
    <property type="component" value="Unassembled WGS sequence"/>
</dbReference>
<dbReference type="PIRSF" id="PIRSF000232">
    <property type="entry name" value="YdjA"/>
    <property type="match status" value="1"/>
</dbReference>
<reference evidence="10 11" key="1">
    <citation type="submission" date="2023-03" db="EMBL/GenBank/DDBJ databases">
        <title>Thalassotalea loyana LMG 22536T draft genome sequence.</title>
        <authorList>
            <person name="Sawabe T."/>
        </authorList>
    </citation>
    <scope>NUCLEOTIDE SEQUENCE [LARGE SCALE GENOMIC DNA]</scope>
    <source>
        <strain evidence="10 11">LMG 22536</strain>
    </source>
</reference>
<keyword evidence="11" id="KW-1185">Reference proteome</keyword>
<dbReference type="EMBL" id="BSSV01000006">
    <property type="protein sequence ID" value="GLX86447.1"/>
    <property type="molecule type" value="Genomic_DNA"/>
</dbReference>
<protein>
    <recommendedName>
        <fullName evidence="8">Putative NAD(P)H nitroreductase</fullName>
        <ecNumber evidence="8">1.-.-.-</ecNumber>
    </recommendedName>
</protein>
<dbReference type="InterPro" id="IPR000415">
    <property type="entry name" value="Nitroreductase-like"/>
</dbReference>
<dbReference type="EC" id="1.-.-.-" evidence="8"/>
<dbReference type="InterPro" id="IPR052530">
    <property type="entry name" value="NAD(P)H_nitroreductase"/>
</dbReference>
<evidence type="ECO:0000256" key="8">
    <source>
        <dbReference type="PIRNR" id="PIRNR000232"/>
    </source>
</evidence>
<dbReference type="SUPFAM" id="SSF55469">
    <property type="entry name" value="FMN-dependent nitroreductase-like"/>
    <property type="match status" value="1"/>
</dbReference>